<organism evidence="4 5">
    <name type="scientific">Streptomyces wedmorensis</name>
    <dbReference type="NCBI Taxonomy" id="43759"/>
    <lineage>
        <taxon>Bacteria</taxon>
        <taxon>Bacillati</taxon>
        <taxon>Actinomycetota</taxon>
        <taxon>Actinomycetes</taxon>
        <taxon>Kitasatosporales</taxon>
        <taxon>Streptomycetaceae</taxon>
        <taxon>Streptomyces</taxon>
    </lineage>
</organism>
<dbReference type="Gene3D" id="2.130.10.10">
    <property type="entry name" value="YVTN repeat-like/Quinoprotein amine dehydrogenase"/>
    <property type="match status" value="2"/>
</dbReference>
<keyword evidence="2" id="KW-0472">Membrane</keyword>
<comment type="caution">
    <text evidence="4">The sequence shown here is derived from an EMBL/GenBank/DDBJ whole genome shotgun (WGS) entry which is preliminary data.</text>
</comment>
<dbReference type="PANTHER" id="PTHR34512:SF30">
    <property type="entry name" value="OUTER MEMBRANE PROTEIN ASSEMBLY FACTOR BAMB"/>
    <property type="match status" value="1"/>
</dbReference>
<gene>
    <name evidence="4" type="ORF">ACFQ63_30020</name>
</gene>
<dbReference type="PANTHER" id="PTHR34512">
    <property type="entry name" value="CELL SURFACE PROTEIN"/>
    <property type="match status" value="1"/>
</dbReference>
<dbReference type="InterPro" id="IPR002372">
    <property type="entry name" value="PQQ_rpt_dom"/>
</dbReference>
<feature type="region of interest" description="Disordered" evidence="1">
    <location>
        <begin position="54"/>
        <end position="94"/>
    </location>
</feature>
<dbReference type="Proteomes" id="UP001600424">
    <property type="component" value="Unassembled WGS sequence"/>
</dbReference>
<evidence type="ECO:0000313" key="4">
    <source>
        <dbReference type="EMBL" id="MFE5983917.1"/>
    </source>
</evidence>
<sequence>MTRDGVSGALFGAATVFLAAGVLGGSWPTGWAAAVCALVCAALGATVLAARRGRRTAPEARDAAPLPSSGTNDTDTRAPRTGPDKTDAEPRTAASGRASIVAAAVVWTLALIAAGVWADDDGDDIEATGKAPAKPAPTASLDPRPAVAWTVPAVGEVGEESIGYWGLGPTVAQGRIDGLFAYDGTDGRVRWSVPAPTREALCAMTPDTEEGVGLIAYGRHDKPCATLLAVRVSDGKVLWKRNLGGEGLVEGTLAVGGTTVLSAEEGVVRARSTESGEQRWQRAVPKDCETLAVDADATRTLLAEQCGKGARLLALDTRTGAQRWTRDLPVESDATAAVVSVSPVVLAVDEADKRGTHAFLVFDDKGAPTVTVPLSGPEGTLSAPEGVADDDFLRPVVRDGLLVTFAQRESLVPAYAVAYSLKDGRKAWSYHAENQTMALAAEPDGRIAVLEYYGSGRITLLDLATGKVSGRVEPDTGRTVGISIYPELLPVPGGHVVLNQIQMRAEPAAFALR</sequence>
<keyword evidence="2" id="KW-1133">Transmembrane helix</keyword>
<dbReference type="EMBL" id="JBHTRV010000028">
    <property type="protein sequence ID" value="MFE5983917.1"/>
    <property type="molecule type" value="Genomic_DNA"/>
</dbReference>
<evidence type="ECO:0000256" key="2">
    <source>
        <dbReference type="SAM" id="Phobius"/>
    </source>
</evidence>
<name>A0ABW6J4G3_STRWE</name>
<dbReference type="SMART" id="SM00564">
    <property type="entry name" value="PQQ"/>
    <property type="match status" value="4"/>
</dbReference>
<proteinExistence type="predicted"/>
<keyword evidence="5" id="KW-1185">Reference proteome</keyword>
<evidence type="ECO:0000259" key="3">
    <source>
        <dbReference type="Pfam" id="PF13360"/>
    </source>
</evidence>
<dbReference type="SUPFAM" id="SSF50998">
    <property type="entry name" value="Quinoprotein alcohol dehydrogenase-like"/>
    <property type="match status" value="1"/>
</dbReference>
<evidence type="ECO:0000313" key="5">
    <source>
        <dbReference type="Proteomes" id="UP001600424"/>
    </source>
</evidence>
<dbReference type="InterPro" id="IPR011047">
    <property type="entry name" value="Quinoprotein_ADH-like_sf"/>
</dbReference>
<protein>
    <submittedName>
        <fullName evidence="4">PQQ-binding-like beta-propeller repeat protein</fullName>
    </submittedName>
</protein>
<keyword evidence="2" id="KW-0812">Transmembrane</keyword>
<feature type="transmembrane region" description="Helical" evidence="2">
    <location>
        <begin position="31"/>
        <end position="50"/>
    </location>
</feature>
<dbReference type="InterPro" id="IPR018391">
    <property type="entry name" value="PQQ_b-propeller_rpt"/>
</dbReference>
<accession>A0ABW6J4G3</accession>
<reference evidence="4 5" key="1">
    <citation type="submission" date="2024-09" db="EMBL/GenBank/DDBJ databases">
        <title>The Natural Products Discovery Center: Release of the First 8490 Sequenced Strains for Exploring Actinobacteria Biosynthetic Diversity.</title>
        <authorList>
            <person name="Kalkreuter E."/>
            <person name="Kautsar S.A."/>
            <person name="Yang D."/>
            <person name="Bader C.D."/>
            <person name="Teijaro C.N."/>
            <person name="Fluegel L."/>
            <person name="Davis C.M."/>
            <person name="Simpson J.R."/>
            <person name="Lauterbach L."/>
            <person name="Steele A.D."/>
            <person name="Gui C."/>
            <person name="Meng S."/>
            <person name="Li G."/>
            <person name="Viehrig K."/>
            <person name="Ye F."/>
            <person name="Su P."/>
            <person name="Kiefer A.F."/>
            <person name="Nichols A."/>
            <person name="Cepeda A.J."/>
            <person name="Yan W."/>
            <person name="Fan B."/>
            <person name="Jiang Y."/>
            <person name="Adhikari A."/>
            <person name="Zheng C.-J."/>
            <person name="Schuster L."/>
            <person name="Cowan T.M."/>
            <person name="Smanski M.J."/>
            <person name="Chevrette M.G."/>
            <person name="De Carvalho L.P.S."/>
            <person name="Shen B."/>
        </authorList>
    </citation>
    <scope>NUCLEOTIDE SEQUENCE [LARGE SCALE GENOMIC DNA]</scope>
    <source>
        <strain evidence="4 5">NPDC056472</strain>
    </source>
</reference>
<feature type="transmembrane region" description="Helical" evidence="2">
    <location>
        <begin position="100"/>
        <end position="118"/>
    </location>
</feature>
<dbReference type="InterPro" id="IPR015943">
    <property type="entry name" value="WD40/YVTN_repeat-like_dom_sf"/>
</dbReference>
<feature type="compositionally biased region" description="Basic and acidic residues" evidence="1">
    <location>
        <begin position="74"/>
        <end position="90"/>
    </location>
</feature>
<dbReference type="RefSeq" id="WP_386252847.1">
    <property type="nucleotide sequence ID" value="NZ_JBHTRV010000028.1"/>
</dbReference>
<dbReference type="Pfam" id="PF13360">
    <property type="entry name" value="PQQ_2"/>
    <property type="match status" value="1"/>
</dbReference>
<evidence type="ECO:0000256" key="1">
    <source>
        <dbReference type="SAM" id="MobiDB-lite"/>
    </source>
</evidence>
<feature type="domain" description="Pyrrolo-quinoline quinone repeat" evidence="3">
    <location>
        <begin position="228"/>
        <end position="468"/>
    </location>
</feature>